<dbReference type="PROSITE" id="PS50923">
    <property type="entry name" value="SUSHI"/>
    <property type="match status" value="1"/>
</dbReference>
<accession>A0A9D4RDE0</accession>
<dbReference type="SUPFAM" id="SSF57535">
    <property type="entry name" value="Complement control module/SCR domain"/>
    <property type="match status" value="1"/>
</dbReference>
<reference evidence="4" key="2">
    <citation type="submission" date="2020-11" db="EMBL/GenBank/DDBJ databases">
        <authorList>
            <person name="McCartney M.A."/>
            <person name="Auch B."/>
            <person name="Kono T."/>
            <person name="Mallez S."/>
            <person name="Becker A."/>
            <person name="Gohl D.M."/>
            <person name="Silverstein K.A.T."/>
            <person name="Koren S."/>
            <person name="Bechman K.B."/>
            <person name="Herman A."/>
            <person name="Abrahante J.E."/>
            <person name="Garbe J."/>
        </authorList>
    </citation>
    <scope>NUCLEOTIDE SEQUENCE</scope>
    <source>
        <strain evidence="4">Duluth1</strain>
        <tissue evidence="4">Whole animal</tissue>
    </source>
</reference>
<keyword evidence="5" id="KW-1185">Reference proteome</keyword>
<evidence type="ECO:0000313" key="4">
    <source>
        <dbReference type="EMBL" id="KAH3862215.1"/>
    </source>
</evidence>
<dbReference type="InterPro" id="IPR035976">
    <property type="entry name" value="Sushi/SCR/CCP_sf"/>
</dbReference>
<proteinExistence type="predicted"/>
<name>A0A9D4RDE0_DREPO</name>
<sequence>MRNSFRLRVKGVLCITFPFQPNAEPTCADPPVIANGTYTPAAGPYTEGASVSYMCDTGWEPDGVSGLTLKCTSGTWDGTPPNCKSKVI</sequence>
<comment type="caution">
    <text evidence="4">The sequence shown here is derived from an EMBL/GenBank/DDBJ whole genome shotgun (WGS) entry which is preliminary data.</text>
</comment>
<evidence type="ECO:0000256" key="2">
    <source>
        <dbReference type="PROSITE-ProRule" id="PRU00302"/>
    </source>
</evidence>
<comment type="caution">
    <text evidence="2">Lacks conserved residue(s) required for the propagation of feature annotation.</text>
</comment>
<dbReference type="Gene3D" id="2.10.70.10">
    <property type="entry name" value="Complement Module, domain 1"/>
    <property type="match status" value="1"/>
</dbReference>
<dbReference type="Pfam" id="PF00084">
    <property type="entry name" value="Sushi"/>
    <property type="match status" value="1"/>
</dbReference>
<evidence type="ECO:0000313" key="5">
    <source>
        <dbReference type="Proteomes" id="UP000828390"/>
    </source>
</evidence>
<evidence type="ECO:0000256" key="1">
    <source>
        <dbReference type="ARBA" id="ARBA00023157"/>
    </source>
</evidence>
<feature type="domain" description="Sushi" evidence="3">
    <location>
        <begin position="25"/>
        <end position="85"/>
    </location>
</feature>
<dbReference type="AlphaFoldDB" id="A0A9D4RDE0"/>
<dbReference type="CDD" id="cd00033">
    <property type="entry name" value="CCP"/>
    <property type="match status" value="1"/>
</dbReference>
<evidence type="ECO:0000259" key="3">
    <source>
        <dbReference type="PROSITE" id="PS50923"/>
    </source>
</evidence>
<dbReference type="SMART" id="SM00032">
    <property type="entry name" value="CCP"/>
    <property type="match status" value="1"/>
</dbReference>
<keyword evidence="2" id="KW-0768">Sushi</keyword>
<dbReference type="InterPro" id="IPR000436">
    <property type="entry name" value="Sushi_SCR_CCP_dom"/>
</dbReference>
<reference evidence="4" key="1">
    <citation type="journal article" date="2019" name="bioRxiv">
        <title>The Genome of the Zebra Mussel, Dreissena polymorpha: A Resource for Invasive Species Research.</title>
        <authorList>
            <person name="McCartney M.A."/>
            <person name="Auch B."/>
            <person name="Kono T."/>
            <person name="Mallez S."/>
            <person name="Zhang Y."/>
            <person name="Obille A."/>
            <person name="Becker A."/>
            <person name="Abrahante J.E."/>
            <person name="Garbe J."/>
            <person name="Badalamenti J.P."/>
            <person name="Herman A."/>
            <person name="Mangelson H."/>
            <person name="Liachko I."/>
            <person name="Sullivan S."/>
            <person name="Sone E.D."/>
            <person name="Koren S."/>
            <person name="Silverstein K.A.T."/>
            <person name="Beckman K.B."/>
            <person name="Gohl D.M."/>
        </authorList>
    </citation>
    <scope>NUCLEOTIDE SEQUENCE</scope>
    <source>
        <strain evidence="4">Duluth1</strain>
        <tissue evidence="4">Whole animal</tissue>
    </source>
</reference>
<dbReference type="Proteomes" id="UP000828390">
    <property type="component" value="Unassembled WGS sequence"/>
</dbReference>
<keyword evidence="1" id="KW-1015">Disulfide bond</keyword>
<dbReference type="EMBL" id="JAIWYP010000002">
    <property type="protein sequence ID" value="KAH3862215.1"/>
    <property type="molecule type" value="Genomic_DNA"/>
</dbReference>
<gene>
    <name evidence="4" type="ORF">DPMN_025181</name>
</gene>
<organism evidence="4 5">
    <name type="scientific">Dreissena polymorpha</name>
    <name type="common">Zebra mussel</name>
    <name type="synonym">Mytilus polymorpha</name>
    <dbReference type="NCBI Taxonomy" id="45954"/>
    <lineage>
        <taxon>Eukaryota</taxon>
        <taxon>Metazoa</taxon>
        <taxon>Spiralia</taxon>
        <taxon>Lophotrochozoa</taxon>
        <taxon>Mollusca</taxon>
        <taxon>Bivalvia</taxon>
        <taxon>Autobranchia</taxon>
        <taxon>Heteroconchia</taxon>
        <taxon>Euheterodonta</taxon>
        <taxon>Imparidentia</taxon>
        <taxon>Neoheterodontei</taxon>
        <taxon>Myida</taxon>
        <taxon>Dreissenoidea</taxon>
        <taxon>Dreissenidae</taxon>
        <taxon>Dreissena</taxon>
    </lineage>
</organism>
<protein>
    <recommendedName>
        <fullName evidence="3">Sushi domain-containing protein</fullName>
    </recommendedName>
</protein>